<name>A0A1X2IZT6_9FUNG</name>
<dbReference type="EMBL" id="MCGE01000001">
    <property type="protein sequence ID" value="ORZ25090.1"/>
    <property type="molecule type" value="Genomic_DNA"/>
</dbReference>
<evidence type="ECO:0000313" key="1">
    <source>
        <dbReference type="EMBL" id="ORZ25090.1"/>
    </source>
</evidence>
<keyword evidence="2" id="KW-1185">Reference proteome</keyword>
<sequence length="76" mass="8639">MTNSFLEQMANDIQEARRKATFPIVELSKVVSGGEAKFDTAKKLRAILNKEPLLADPKVPFMNREQVSLVENEYKN</sequence>
<dbReference type="AlphaFoldDB" id="A0A1X2IZT6"/>
<protein>
    <submittedName>
        <fullName evidence="1">Uncharacterized protein</fullName>
    </submittedName>
</protein>
<evidence type="ECO:0000313" key="2">
    <source>
        <dbReference type="Proteomes" id="UP000193560"/>
    </source>
</evidence>
<gene>
    <name evidence="1" type="ORF">BCR42DRAFT_1349</name>
</gene>
<proteinExistence type="predicted"/>
<comment type="caution">
    <text evidence="1">The sequence shown here is derived from an EMBL/GenBank/DDBJ whole genome shotgun (WGS) entry which is preliminary data.</text>
</comment>
<organism evidence="1 2">
    <name type="scientific">Absidia repens</name>
    <dbReference type="NCBI Taxonomy" id="90262"/>
    <lineage>
        <taxon>Eukaryota</taxon>
        <taxon>Fungi</taxon>
        <taxon>Fungi incertae sedis</taxon>
        <taxon>Mucoromycota</taxon>
        <taxon>Mucoromycotina</taxon>
        <taxon>Mucoromycetes</taxon>
        <taxon>Mucorales</taxon>
        <taxon>Cunninghamellaceae</taxon>
        <taxon>Absidia</taxon>
    </lineage>
</organism>
<dbReference type="Proteomes" id="UP000193560">
    <property type="component" value="Unassembled WGS sequence"/>
</dbReference>
<accession>A0A1X2IZT6</accession>
<reference evidence="1 2" key="1">
    <citation type="submission" date="2016-07" db="EMBL/GenBank/DDBJ databases">
        <title>Pervasive Adenine N6-methylation of Active Genes in Fungi.</title>
        <authorList>
            <consortium name="DOE Joint Genome Institute"/>
            <person name="Mondo S.J."/>
            <person name="Dannebaum R.O."/>
            <person name="Kuo R.C."/>
            <person name="Labutti K."/>
            <person name="Haridas S."/>
            <person name="Kuo A."/>
            <person name="Salamov A."/>
            <person name="Ahrendt S.R."/>
            <person name="Lipzen A."/>
            <person name="Sullivan W."/>
            <person name="Andreopoulos W.B."/>
            <person name="Clum A."/>
            <person name="Lindquist E."/>
            <person name="Daum C."/>
            <person name="Ramamoorthy G.K."/>
            <person name="Gryganskyi A."/>
            <person name="Culley D."/>
            <person name="Magnuson J.K."/>
            <person name="James T.Y."/>
            <person name="O'Malley M.A."/>
            <person name="Stajich J.E."/>
            <person name="Spatafora J.W."/>
            <person name="Visel A."/>
            <person name="Grigoriev I.V."/>
        </authorList>
    </citation>
    <scope>NUCLEOTIDE SEQUENCE [LARGE SCALE GENOMIC DNA]</scope>
    <source>
        <strain evidence="1 2">NRRL 1336</strain>
    </source>
</reference>